<name>A0ABN3XT18_9ACTN</name>
<dbReference type="EMBL" id="BAAAWD010000003">
    <property type="protein sequence ID" value="GAA2989050.1"/>
    <property type="molecule type" value="Genomic_DNA"/>
</dbReference>
<dbReference type="Gene3D" id="1.10.40.30">
    <property type="entry name" value="Fumarase/aspartase (C-terminal domain)"/>
    <property type="match status" value="1"/>
</dbReference>
<dbReference type="InterPro" id="IPR008948">
    <property type="entry name" value="L-Aspartase-like"/>
</dbReference>
<dbReference type="InterPro" id="IPR024083">
    <property type="entry name" value="Fumarase/histidase_N"/>
</dbReference>
<evidence type="ECO:0000313" key="3">
    <source>
        <dbReference type="Proteomes" id="UP001499930"/>
    </source>
</evidence>
<keyword evidence="3" id="KW-1185">Reference proteome</keyword>
<proteinExistence type="predicted"/>
<dbReference type="PANTHER" id="PTHR43814:SF1">
    <property type="entry name" value="ARGININOSUCCINATE LYASE"/>
    <property type="match status" value="1"/>
</dbReference>
<comment type="caution">
    <text evidence="2">The sequence shown here is derived from an EMBL/GenBank/DDBJ whole genome shotgun (WGS) entry which is preliminary data.</text>
</comment>
<reference evidence="2 3" key="1">
    <citation type="journal article" date="2019" name="Int. J. Syst. Evol. Microbiol.">
        <title>The Global Catalogue of Microorganisms (GCM) 10K type strain sequencing project: providing services to taxonomists for standard genome sequencing and annotation.</title>
        <authorList>
            <consortium name="The Broad Institute Genomics Platform"/>
            <consortium name="The Broad Institute Genome Sequencing Center for Infectious Disease"/>
            <person name="Wu L."/>
            <person name="Ma J."/>
        </authorList>
    </citation>
    <scope>NUCLEOTIDE SEQUENCE [LARGE SCALE GENOMIC DNA]</scope>
    <source>
        <strain evidence="2 3">JCM 3106</strain>
    </source>
</reference>
<dbReference type="InterPro" id="IPR009049">
    <property type="entry name" value="Argininosuccinate_lyase"/>
</dbReference>
<keyword evidence="1 2" id="KW-0456">Lyase</keyword>
<evidence type="ECO:0000256" key="1">
    <source>
        <dbReference type="ARBA" id="ARBA00023239"/>
    </source>
</evidence>
<dbReference type="GO" id="GO:0016829">
    <property type="term" value="F:lyase activity"/>
    <property type="evidence" value="ECO:0007669"/>
    <property type="project" value="UniProtKB-KW"/>
</dbReference>
<dbReference type="SUPFAM" id="SSF48557">
    <property type="entry name" value="L-aspartase-like"/>
    <property type="match status" value="1"/>
</dbReference>
<dbReference type="Gene3D" id="1.10.275.10">
    <property type="entry name" value="Fumarase/aspartase (N-terminal domain)"/>
    <property type="match status" value="1"/>
</dbReference>
<protein>
    <submittedName>
        <fullName evidence="2">Argininosuccinate lyase</fullName>
    </submittedName>
</protein>
<dbReference type="PANTHER" id="PTHR43814">
    <property type="entry name" value="ARGININOSUCCINATE LYASE"/>
    <property type="match status" value="1"/>
</dbReference>
<sequence>MGLLGPQTAERIRRAVLALSPEPATGSGTAVLPDPLPALEACVRSRLPDDARVWHADPVRDDVRACARLMRGRERLLGTVAAVSRLSRTSMEVAARHSGSVMPGSPRRGDRPAQAMTFGFYLAALAEATAGAAESLQALFDAVNLCPLGSGAMTGLEAPWDRHRLAVALGFDGPQPHALTSAASGAWVLRPAGELSVLGTTLNRFLNDLIRWSGPGRRFVGLPDELSGPSPAGTRAPVPVVLEGIRDMTRHLAGLSYEIMAAQRDIGYADPDGAGHDGHAAEELFSTCGTMLALLDRVVANLRFHPERASRAVRDEPVAVPAVAAHLTLEHGVPDGTARAVVDAWASASGGKGGPAGALTPARLSASGLTAAGERFGVALNVGEAEVRELLDPEGVVRRKRTAGSTGPEQVLLLLEQVGDRLAAVDRGTAQRSGWLREAWEHTAGTRAGEAS</sequence>
<evidence type="ECO:0000313" key="2">
    <source>
        <dbReference type="EMBL" id="GAA2989050.1"/>
    </source>
</evidence>
<accession>A0ABN3XT18</accession>
<organism evidence="2 3">
    <name type="scientific">Streptosporangium longisporum</name>
    <dbReference type="NCBI Taxonomy" id="46187"/>
    <lineage>
        <taxon>Bacteria</taxon>
        <taxon>Bacillati</taxon>
        <taxon>Actinomycetota</taxon>
        <taxon>Actinomycetes</taxon>
        <taxon>Streptosporangiales</taxon>
        <taxon>Streptosporangiaceae</taxon>
        <taxon>Streptosporangium</taxon>
    </lineage>
</organism>
<gene>
    <name evidence="2" type="primary">argH_1</name>
    <name evidence="2" type="ORF">GCM10017559_06220</name>
</gene>
<dbReference type="Gene3D" id="1.20.200.10">
    <property type="entry name" value="Fumarase/aspartase (Central domain)"/>
    <property type="match status" value="1"/>
</dbReference>
<dbReference type="Proteomes" id="UP001499930">
    <property type="component" value="Unassembled WGS sequence"/>
</dbReference>